<reference evidence="3 4" key="1">
    <citation type="submission" date="2017-06" db="EMBL/GenBank/DDBJ databases">
        <title>Cultured bacterium strain Saccharothrix yanglingensis Hhs.015.</title>
        <authorList>
            <person name="Xia Y."/>
        </authorList>
    </citation>
    <scope>NUCLEOTIDE SEQUENCE [LARGE SCALE GENOMIC DNA]</scope>
    <source>
        <strain evidence="3 4">Hhs.015</strain>
    </source>
</reference>
<name>A0ABU0WXX8_9PSEU</name>
<sequence length="229" mass="23873">MMWGARHPGTMKPRLAIVLLTGAALVLVALAARGSSPVRYADLPGGAVDAPPPPAPTTDEPDTGMAGSVVGGSFAALLIVLVAVTLIVVVGLLLSLGLHRRRRRAGRGGVVDAPVLDPGRAEASAILLRRAAEALADLRDNRGGPPGDAVVAAWLALERAAEDSGVPRKGHQTPTEFTGELLTRHRVDEDAAGTLRRVYQRARFGTAEVTEEDARTAASALERVVRDLG</sequence>
<accession>A0ABU0WXX8</accession>
<evidence type="ECO:0000313" key="4">
    <source>
        <dbReference type="Proteomes" id="UP001225605"/>
    </source>
</evidence>
<dbReference type="Proteomes" id="UP001225605">
    <property type="component" value="Unassembled WGS sequence"/>
</dbReference>
<evidence type="ECO:0000256" key="1">
    <source>
        <dbReference type="SAM" id="Phobius"/>
    </source>
</evidence>
<dbReference type="EMBL" id="NSDM01000004">
    <property type="protein sequence ID" value="MDQ2584676.1"/>
    <property type="molecule type" value="Genomic_DNA"/>
</dbReference>
<proteinExistence type="predicted"/>
<protein>
    <recommendedName>
        <fullName evidence="2">Protein-glutamine gamma-glutamyltransferase-like C-terminal domain-containing protein</fullName>
    </recommendedName>
</protein>
<feature type="transmembrane region" description="Helical" evidence="1">
    <location>
        <begin position="74"/>
        <end position="98"/>
    </location>
</feature>
<comment type="caution">
    <text evidence="3">The sequence shown here is derived from an EMBL/GenBank/DDBJ whole genome shotgun (WGS) entry which is preliminary data.</text>
</comment>
<feature type="domain" description="Protein-glutamine gamma-glutamyltransferase-like C-terminal" evidence="2">
    <location>
        <begin position="153"/>
        <end position="222"/>
    </location>
</feature>
<dbReference type="Pfam" id="PF13559">
    <property type="entry name" value="DUF4129"/>
    <property type="match status" value="1"/>
</dbReference>
<keyword evidence="1" id="KW-0812">Transmembrane</keyword>
<keyword evidence="1" id="KW-0472">Membrane</keyword>
<organism evidence="3 4">
    <name type="scientific">Saccharothrix yanglingensis</name>
    <dbReference type="NCBI Taxonomy" id="659496"/>
    <lineage>
        <taxon>Bacteria</taxon>
        <taxon>Bacillati</taxon>
        <taxon>Actinomycetota</taxon>
        <taxon>Actinomycetes</taxon>
        <taxon>Pseudonocardiales</taxon>
        <taxon>Pseudonocardiaceae</taxon>
        <taxon>Saccharothrix</taxon>
    </lineage>
</organism>
<keyword evidence="4" id="KW-1185">Reference proteome</keyword>
<evidence type="ECO:0000313" key="3">
    <source>
        <dbReference type="EMBL" id="MDQ2584676.1"/>
    </source>
</evidence>
<keyword evidence="1" id="KW-1133">Transmembrane helix</keyword>
<gene>
    <name evidence="3" type="ORF">CKY47_11945</name>
</gene>
<dbReference type="InterPro" id="IPR025403">
    <property type="entry name" value="TgpA-like_C"/>
</dbReference>
<evidence type="ECO:0000259" key="2">
    <source>
        <dbReference type="Pfam" id="PF13559"/>
    </source>
</evidence>